<keyword evidence="1" id="KW-0472">Membrane</keyword>
<gene>
    <name evidence="2" type="ORF">Micbo1qcDRAFT_160426</name>
</gene>
<dbReference type="Proteomes" id="UP000070501">
    <property type="component" value="Unassembled WGS sequence"/>
</dbReference>
<evidence type="ECO:0000313" key="3">
    <source>
        <dbReference type="Proteomes" id="UP000070501"/>
    </source>
</evidence>
<organism evidence="2 3">
    <name type="scientific">Microdochium bolleyi</name>
    <dbReference type="NCBI Taxonomy" id="196109"/>
    <lineage>
        <taxon>Eukaryota</taxon>
        <taxon>Fungi</taxon>
        <taxon>Dikarya</taxon>
        <taxon>Ascomycota</taxon>
        <taxon>Pezizomycotina</taxon>
        <taxon>Sordariomycetes</taxon>
        <taxon>Xylariomycetidae</taxon>
        <taxon>Xylariales</taxon>
        <taxon>Microdochiaceae</taxon>
        <taxon>Microdochium</taxon>
    </lineage>
</organism>
<keyword evidence="1" id="KW-0812">Transmembrane</keyword>
<protein>
    <submittedName>
        <fullName evidence="2">Uncharacterized protein</fullName>
    </submittedName>
</protein>
<dbReference type="AlphaFoldDB" id="A0A136J6L9"/>
<sequence>MPLCVRVFRQINPLYVKHGEKVPTSRKPYPQVRSVCMFIECNNNKADKLWPFGETMQKLVFPTVVVVMLTTVVVGHSFARHA</sequence>
<name>A0A136J6L9_9PEZI</name>
<dbReference type="EMBL" id="KQ964248">
    <property type="protein sequence ID" value="KXJ92666.1"/>
    <property type="molecule type" value="Genomic_DNA"/>
</dbReference>
<evidence type="ECO:0000313" key="2">
    <source>
        <dbReference type="EMBL" id="KXJ92666.1"/>
    </source>
</evidence>
<dbReference type="InParanoid" id="A0A136J6L9"/>
<evidence type="ECO:0000256" key="1">
    <source>
        <dbReference type="SAM" id="Phobius"/>
    </source>
</evidence>
<proteinExistence type="predicted"/>
<feature type="transmembrane region" description="Helical" evidence="1">
    <location>
        <begin position="59"/>
        <end position="79"/>
    </location>
</feature>
<keyword evidence="1" id="KW-1133">Transmembrane helix</keyword>
<reference evidence="3" key="1">
    <citation type="submission" date="2016-02" db="EMBL/GenBank/DDBJ databases">
        <title>Draft genome sequence of Microdochium bolleyi, a fungal endophyte of beachgrass.</title>
        <authorList>
            <consortium name="DOE Joint Genome Institute"/>
            <person name="David A.S."/>
            <person name="May G."/>
            <person name="Haridas S."/>
            <person name="Lim J."/>
            <person name="Wang M."/>
            <person name="Labutti K."/>
            <person name="Lipzen A."/>
            <person name="Barry K."/>
            <person name="Grigoriev I.V."/>
        </authorList>
    </citation>
    <scope>NUCLEOTIDE SEQUENCE [LARGE SCALE GENOMIC DNA]</scope>
    <source>
        <strain evidence="3">J235TASD1</strain>
    </source>
</reference>
<accession>A0A136J6L9</accession>
<keyword evidence="3" id="KW-1185">Reference proteome</keyword>